<sequence>MPHPNLPLTPSSTEIRGKDDVSHIACLQLAFELPPPAIAQADPYIAEPSEVAPSLSPLPSSTSHKNSIGLMATYTYPVQPAEAVKSRKRVPPSTSQLYTTTATAKSAFALPPPPTLTRKIIQMKPKPRSQSSSRQAKALSRAASKDTSTDLESVVTPIEAAAACTSSGAIPGGTCGAAVELTSASAAPQPKKKQPAVANAAAGRKQARKTAHSLIERRRRSKMNEEFAVLKGMIPACTGEMHKLAILQASIEYVRYLENCVSQLKAQHEANTGAFPAPPPPLEAFDLPPQRCHEDEDEDDNDDNDNDNDNEASTSTGSVVHFSTGPVNDIDMADSYSSTASTSTTDYQRGSYVSSATSPSFEPQQYPTTPSCTGLPGLALTGLAMPTYTTLPSSATTSPALHSQHDGRDLDHEATAALLMLTNDRRGNVEMRTTRHPITTAPHYALCAASMMSSLFSTAALPKRKGKNHQASDPTANTTAGDSNNPPHREVLYDNAGSPILAPDADDIIDGLDLPNDSPIHQHLQGTVDPRPNSTWTFSGTTAATTPSAPDSTVGGGSKKRRRKRNRKKRSPKGAETQENSAIESEPDLNTSGPGCSCSSNHANYQQHAPGPLSYQAYKPSMHPFYDPTSKSPRANKVKANKNKSSQGKEAEDSEKQPVKLKLGLNLKLDLELKAEIEGDITISLW</sequence>
<feature type="compositionally biased region" description="Low complexity" evidence="1">
    <location>
        <begin position="534"/>
        <end position="553"/>
    </location>
</feature>
<dbReference type="PANTHER" id="PTHR46266:SF4">
    <property type="entry name" value="TRANSCRIPTION FACTOR TT8"/>
    <property type="match status" value="1"/>
</dbReference>
<dbReference type="InterPro" id="IPR011598">
    <property type="entry name" value="bHLH_dom"/>
</dbReference>
<gene>
    <name evidence="3" type="ORF">HOO65_020633</name>
</gene>
<feature type="compositionally biased region" description="Polar residues" evidence="1">
    <location>
        <begin position="469"/>
        <end position="486"/>
    </location>
</feature>
<feature type="compositionally biased region" description="Low complexity" evidence="1">
    <location>
        <begin position="333"/>
        <end position="347"/>
    </location>
</feature>
<feature type="region of interest" description="Disordered" evidence="1">
    <location>
        <begin position="184"/>
        <end position="219"/>
    </location>
</feature>
<organism evidence="3 4">
    <name type="scientific">Ceratocystis lukuohia</name>
    <dbReference type="NCBI Taxonomy" id="2019550"/>
    <lineage>
        <taxon>Eukaryota</taxon>
        <taxon>Fungi</taxon>
        <taxon>Dikarya</taxon>
        <taxon>Ascomycota</taxon>
        <taxon>Pezizomycotina</taxon>
        <taxon>Sordariomycetes</taxon>
        <taxon>Hypocreomycetidae</taxon>
        <taxon>Microascales</taxon>
        <taxon>Ceratocystidaceae</taxon>
        <taxon>Ceratocystis</taxon>
    </lineage>
</organism>
<feature type="region of interest" description="Disordered" evidence="1">
    <location>
        <begin position="123"/>
        <end position="151"/>
    </location>
</feature>
<feature type="compositionally biased region" description="Polar residues" evidence="1">
    <location>
        <begin position="577"/>
        <end position="595"/>
    </location>
</feature>
<dbReference type="SUPFAM" id="SSF47459">
    <property type="entry name" value="HLH, helix-loop-helix DNA-binding domain"/>
    <property type="match status" value="1"/>
</dbReference>
<accession>A0ABR4MPB2</accession>
<comment type="caution">
    <text evidence="3">The sequence shown here is derived from an EMBL/GenBank/DDBJ whole genome shotgun (WGS) entry which is preliminary data.</text>
</comment>
<feature type="region of interest" description="Disordered" evidence="1">
    <location>
        <begin position="271"/>
        <end position="368"/>
    </location>
</feature>
<keyword evidence="4" id="KW-1185">Reference proteome</keyword>
<dbReference type="RefSeq" id="XP_070861271.1">
    <property type="nucleotide sequence ID" value="XM_071006428.1"/>
</dbReference>
<evidence type="ECO:0000313" key="3">
    <source>
        <dbReference type="EMBL" id="KAL2890091.1"/>
    </source>
</evidence>
<dbReference type="SMART" id="SM00353">
    <property type="entry name" value="HLH"/>
    <property type="match status" value="1"/>
</dbReference>
<dbReference type="InterPro" id="IPR036638">
    <property type="entry name" value="HLH_DNA-bd_sf"/>
</dbReference>
<protein>
    <recommendedName>
        <fullName evidence="2">BHLH domain-containing protein</fullName>
    </recommendedName>
</protein>
<evidence type="ECO:0000256" key="1">
    <source>
        <dbReference type="SAM" id="MobiDB-lite"/>
    </source>
</evidence>
<feature type="compositionally biased region" description="Basic and acidic residues" evidence="1">
    <location>
        <begin position="647"/>
        <end position="658"/>
    </location>
</feature>
<feature type="compositionally biased region" description="Acidic residues" evidence="1">
    <location>
        <begin position="295"/>
        <end position="310"/>
    </location>
</feature>
<feature type="domain" description="BHLH" evidence="2">
    <location>
        <begin position="207"/>
        <end position="257"/>
    </location>
</feature>
<proteinExistence type="predicted"/>
<feature type="region of interest" description="Disordered" evidence="1">
    <location>
        <begin position="607"/>
        <end position="658"/>
    </location>
</feature>
<dbReference type="Pfam" id="PF00010">
    <property type="entry name" value="HLH"/>
    <property type="match status" value="1"/>
</dbReference>
<feature type="region of interest" description="Disordered" evidence="1">
    <location>
        <begin position="462"/>
        <end position="595"/>
    </location>
</feature>
<evidence type="ECO:0000313" key="4">
    <source>
        <dbReference type="Proteomes" id="UP001610728"/>
    </source>
</evidence>
<feature type="compositionally biased region" description="Basic residues" evidence="1">
    <location>
        <begin position="558"/>
        <end position="572"/>
    </location>
</feature>
<dbReference type="Proteomes" id="UP001610728">
    <property type="component" value="Unassembled WGS sequence"/>
</dbReference>
<feature type="compositionally biased region" description="Polar residues" evidence="1">
    <location>
        <begin position="351"/>
        <end position="368"/>
    </location>
</feature>
<dbReference type="Gene3D" id="4.10.280.10">
    <property type="entry name" value="Helix-loop-helix DNA-binding domain"/>
    <property type="match status" value="1"/>
</dbReference>
<dbReference type="PANTHER" id="PTHR46266">
    <property type="entry name" value="TRANSCRIPTION FACTOR TT8"/>
    <property type="match status" value="1"/>
</dbReference>
<dbReference type="EMBL" id="JABSNW010000002">
    <property type="protein sequence ID" value="KAL2890091.1"/>
    <property type="molecule type" value="Genomic_DNA"/>
</dbReference>
<evidence type="ECO:0000259" key="2">
    <source>
        <dbReference type="PROSITE" id="PS50888"/>
    </source>
</evidence>
<reference evidence="3 4" key="1">
    <citation type="submission" date="2020-05" db="EMBL/GenBank/DDBJ databases">
        <title>Ceratocystis lukuohia genome.</title>
        <authorList>
            <person name="Harrington T.C."/>
            <person name="Kim K."/>
            <person name="Mayers C.G."/>
        </authorList>
    </citation>
    <scope>NUCLEOTIDE SEQUENCE [LARGE SCALE GENOMIC DNA]</scope>
    <source>
        <strain evidence="3 4">C4212</strain>
    </source>
</reference>
<dbReference type="GeneID" id="98116266"/>
<feature type="compositionally biased region" description="Basic residues" evidence="1">
    <location>
        <begin position="205"/>
        <end position="219"/>
    </location>
</feature>
<dbReference type="PROSITE" id="PS50888">
    <property type="entry name" value="BHLH"/>
    <property type="match status" value="1"/>
</dbReference>
<name>A0ABR4MPB2_9PEZI</name>